<evidence type="ECO:0000313" key="2">
    <source>
        <dbReference type="EMBL" id="CAK9138658.1"/>
    </source>
</evidence>
<proteinExistence type="predicted"/>
<sequence>MSQKRQQEDGFFKARSEGNPSEEKRRKVPSFRSVVLEVMSLRKVQPIIEPVLEPLIRRVVSSYLRNKF</sequence>
<feature type="region of interest" description="Disordered" evidence="1">
    <location>
        <begin position="1"/>
        <end position="28"/>
    </location>
</feature>
<evidence type="ECO:0000256" key="1">
    <source>
        <dbReference type="SAM" id="MobiDB-lite"/>
    </source>
</evidence>
<reference evidence="2 3" key="1">
    <citation type="submission" date="2024-02" db="EMBL/GenBank/DDBJ databases">
        <authorList>
            <person name="Vignale AGUSTIN F."/>
            <person name="Sosa J E."/>
            <person name="Modenutti C."/>
        </authorList>
    </citation>
    <scope>NUCLEOTIDE SEQUENCE [LARGE SCALE GENOMIC DNA]</scope>
</reference>
<feature type="compositionally biased region" description="Basic and acidic residues" evidence="1">
    <location>
        <begin position="1"/>
        <end position="25"/>
    </location>
</feature>
<name>A0ABC8R7R4_9AQUA</name>
<keyword evidence="3" id="KW-1185">Reference proteome</keyword>
<gene>
    <name evidence="2" type="ORF">ILEXP_LOCUS6004</name>
</gene>
<evidence type="ECO:0000313" key="3">
    <source>
        <dbReference type="Proteomes" id="UP001642360"/>
    </source>
</evidence>
<organism evidence="2 3">
    <name type="scientific">Ilex paraguariensis</name>
    <name type="common">yerba mate</name>
    <dbReference type="NCBI Taxonomy" id="185542"/>
    <lineage>
        <taxon>Eukaryota</taxon>
        <taxon>Viridiplantae</taxon>
        <taxon>Streptophyta</taxon>
        <taxon>Embryophyta</taxon>
        <taxon>Tracheophyta</taxon>
        <taxon>Spermatophyta</taxon>
        <taxon>Magnoliopsida</taxon>
        <taxon>eudicotyledons</taxon>
        <taxon>Gunneridae</taxon>
        <taxon>Pentapetalae</taxon>
        <taxon>asterids</taxon>
        <taxon>campanulids</taxon>
        <taxon>Aquifoliales</taxon>
        <taxon>Aquifoliaceae</taxon>
        <taxon>Ilex</taxon>
    </lineage>
</organism>
<dbReference type="Proteomes" id="UP001642360">
    <property type="component" value="Unassembled WGS sequence"/>
</dbReference>
<accession>A0ABC8R7R4</accession>
<comment type="caution">
    <text evidence="2">The sequence shown here is derived from an EMBL/GenBank/DDBJ whole genome shotgun (WGS) entry which is preliminary data.</text>
</comment>
<dbReference type="AlphaFoldDB" id="A0ABC8R7R4"/>
<protein>
    <submittedName>
        <fullName evidence="2">Uncharacterized protein</fullName>
    </submittedName>
</protein>
<dbReference type="EMBL" id="CAUOFW020000903">
    <property type="protein sequence ID" value="CAK9138658.1"/>
    <property type="molecule type" value="Genomic_DNA"/>
</dbReference>